<dbReference type="InterPro" id="IPR037041">
    <property type="entry name" value="Trigger_fac_C_sf"/>
</dbReference>
<dbReference type="SUPFAM" id="SSF54534">
    <property type="entry name" value="FKBP-like"/>
    <property type="match status" value="1"/>
</dbReference>
<evidence type="ECO:0000256" key="7">
    <source>
        <dbReference type="ARBA" id="ARBA00023186"/>
    </source>
</evidence>
<gene>
    <name evidence="12" type="primary">tig</name>
    <name evidence="16" type="ORF">SAMN05660742_12011</name>
</gene>
<evidence type="ECO:0000256" key="1">
    <source>
        <dbReference type="ARBA" id="ARBA00000971"/>
    </source>
</evidence>
<dbReference type="AlphaFoldDB" id="A0A1H7C7H0"/>
<dbReference type="Proteomes" id="UP000199662">
    <property type="component" value="Unassembled WGS sequence"/>
</dbReference>
<keyword evidence="17" id="KW-1185">Reference proteome</keyword>
<dbReference type="EMBL" id="FNZK01000020">
    <property type="protein sequence ID" value="SEJ85631.1"/>
    <property type="molecule type" value="Genomic_DNA"/>
</dbReference>
<dbReference type="InterPro" id="IPR036611">
    <property type="entry name" value="Trigger_fac_ribosome-bd_sf"/>
</dbReference>
<dbReference type="SUPFAM" id="SSF102735">
    <property type="entry name" value="Trigger factor ribosome-binding domain"/>
    <property type="match status" value="1"/>
</dbReference>
<comment type="similarity">
    <text evidence="2 12 14">Belongs to the FKBP-type PPIase family. Tig subfamily.</text>
</comment>
<comment type="catalytic activity">
    <reaction evidence="1 12 13">
        <text>[protein]-peptidylproline (omega=180) = [protein]-peptidylproline (omega=0)</text>
        <dbReference type="Rhea" id="RHEA:16237"/>
        <dbReference type="Rhea" id="RHEA-COMP:10747"/>
        <dbReference type="Rhea" id="RHEA-COMP:10748"/>
        <dbReference type="ChEBI" id="CHEBI:83833"/>
        <dbReference type="ChEBI" id="CHEBI:83834"/>
        <dbReference type="EC" id="5.2.1.8"/>
    </reaction>
</comment>
<dbReference type="RefSeq" id="WP_019554107.1">
    <property type="nucleotide sequence ID" value="NZ_FNZK01000020.1"/>
</dbReference>
<evidence type="ECO:0000256" key="2">
    <source>
        <dbReference type="ARBA" id="ARBA00005464"/>
    </source>
</evidence>
<dbReference type="InterPro" id="IPR027304">
    <property type="entry name" value="Trigger_fact/SurA_dom_sf"/>
</dbReference>
<evidence type="ECO:0000313" key="17">
    <source>
        <dbReference type="Proteomes" id="UP000199662"/>
    </source>
</evidence>
<keyword evidence="9 12" id="KW-0131">Cell cycle</keyword>
<sequence>MKVTAEKIDNHQVVLEMEVPQAELSKAIEKAYTKLANRVNVPGFRKGKAPRKILEQRIGKEAILDEAFELLAPKAFNDALTQENIEPVSRPKIDVVTLEEGKDVVFKATITAKPEVTLGEYKGLTVAKTTVEVKDEQVEEQIKQMLDHHSKMVTVEDTIVAKDDFTTIDFKGFVDDAAFDGGEGKDYPLQIGSGSFIPGFEEQLIGATVGQELDVHVTFPAEYHAANLAGKPAVFKCTVNNIKRKELPELDDAFAKKASSFETVAELKADMKDKLEKNAVVKAENDRKAEALKIATENMTVDIPDEMIDNRISHMLEELSISLENRGMKLDQYLQYANTDIAKLRETYRETAVVNVKTDLMLEAVAKAEEIKIEAADMQVEVEAMAKAYGATAAQVQKIISEQGRIGDLMATIMRKKAAQFIVDQIAE</sequence>
<dbReference type="STRING" id="84035.SAMN05660742_12011"/>
<dbReference type="InterPro" id="IPR008881">
    <property type="entry name" value="Trigger_fac_ribosome-bd_bac"/>
</dbReference>
<dbReference type="InterPro" id="IPR005215">
    <property type="entry name" value="Trig_fac"/>
</dbReference>
<evidence type="ECO:0000256" key="13">
    <source>
        <dbReference type="PROSITE-ProRule" id="PRU00277"/>
    </source>
</evidence>
<dbReference type="GO" id="GO:0043022">
    <property type="term" value="F:ribosome binding"/>
    <property type="evidence" value="ECO:0007669"/>
    <property type="project" value="TreeGrafter"/>
</dbReference>
<feature type="domain" description="PPIase FKBP-type" evidence="15">
    <location>
        <begin position="163"/>
        <end position="223"/>
    </location>
</feature>
<dbReference type="GO" id="GO:0051083">
    <property type="term" value="P:'de novo' cotranslational protein folding"/>
    <property type="evidence" value="ECO:0007669"/>
    <property type="project" value="TreeGrafter"/>
</dbReference>
<dbReference type="GO" id="GO:0043335">
    <property type="term" value="P:protein unfolding"/>
    <property type="evidence" value="ECO:0007669"/>
    <property type="project" value="TreeGrafter"/>
</dbReference>
<keyword evidence="12" id="KW-0963">Cytoplasm</keyword>
<keyword evidence="8 12" id="KW-0413">Isomerase</keyword>
<dbReference type="NCBIfam" id="TIGR00115">
    <property type="entry name" value="tig"/>
    <property type="match status" value="1"/>
</dbReference>
<dbReference type="GO" id="GO:0005737">
    <property type="term" value="C:cytoplasm"/>
    <property type="evidence" value="ECO:0007669"/>
    <property type="project" value="UniProtKB-SubCell"/>
</dbReference>
<evidence type="ECO:0000256" key="11">
    <source>
        <dbReference type="ARBA" id="ARBA00029986"/>
    </source>
</evidence>
<dbReference type="GO" id="GO:0003755">
    <property type="term" value="F:peptidyl-prolyl cis-trans isomerase activity"/>
    <property type="evidence" value="ECO:0007669"/>
    <property type="project" value="UniProtKB-UniRule"/>
</dbReference>
<evidence type="ECO:0000256" key="9">
    <source>
        <dbReference type="ARBA" id="ARBA00023306"/>
    </source>
</evidence>
<name>A0A1H7C7H0_9FIRM</name>
<dbReference type="SUPFAM" id="SSF109998">
    <property type="entry name" value="Triger factor/SurA peptide-binding domain-like"/>
    <property type="match status" value="1"/>
</dbReference>
<dbReference type="PROSITE" id="PS50059">
    <property type="entry name" value="FKBP_PPIASE"/>
    <property type="match status" value="1"/>
</dbReference>
<dbReference type="InterPro" id="IPR046357">
    <property type="entry name" value="PPIase_dom_sf"/>
</dbReference>
<dbReference type="InterPro" id="IPR001179">
    <property type="entry name" value="PPIase_FKBP_dom"/>
</dbReference>
<dbReference type="Gene3D" id="1.10.3120.10">
    <property type="entry name" value="Trigger factor, C-terminal domain"/>
    <property type="match status" value="1"/>
</dbReference>
<dbReference type="EC" id="5.2.1.8" evidence="3 12"/>
<evidence type="ECO:0000256" key="6">
    <source>
        <dbReference type="ARBA" id="ARBA00023110"/>
    </source>
</evidence>
<dbReference type="Pfam" id="PF05697">
    <property type="entry name" value="Trigger_N"/>
    <property type="match status" value="1"/>
</dbReference>
<evidence type="ECO:0000256" key="5">
    <source>
        <dbReference type="ARBA" id="ARBA00022618"/>
    </source>
</evidence>
<proteinExistence type="inferred from homology"/>
<evidence type="ECO:0000256" key="10">
    <source>
        <dbReference type="ARBA" id="ARBA00024849"/>
    </source>
</evidence>
<keyword evidence="7 12" id="KW-0143">Chaperone</keyword>
<keyword evidence="6 12" id="KW-0697">Rotamase</keyword>
<accession>A0A1H7C7H0</accession>
<comment type="subcellular location">
    <subcellularLocation>
        <location evidence="12">Cytoplasm</location>
    </subcellularLocation>
    <text evidence="12">About half TF is bound to the ribosome near the polypeptide exit tunnel while the other half is free in the cytoplasm.</text>
</comment>
<evidence type="ECO:0000256" key="8">
    <source>
        <dbReference type="ARBA" id="ARBA00023235"/>
    </source>
</evidence>
<protein>
    <recommendedName>
        <fullName evidence="4 12">Trigger factor</fullName>
        <shortName evidence="12">TF</shortName>
        <ecNumber evidence="3 12">5.2.1.8</ecNumber>
    </recommendedName>
    <alternativeName>
        <fullName evidence="11 12">PPIase</fullName>
    </alternativeName>
</protein>
<dbReference type="Pfam" id="PF00254">
    <property type="entry name" value="FKBP_C"/>
    <property type="match status" value="1"/>
</dbReference>
<dbReference type="PANTHER" id="PTHR30560:SF3">
    <property type="entry name" value="TRIGGER FACTOR-LIKE PROTEIN TIG, CHLOROPLASTIC"/>
    <property type="match status" value="1"/>
</dbReference>
<dbReference type="InterPro" id="IPR008880">
    <property type="entry name" value="Trigger_fac_C"/>
</dbReference>
<dbReference type="GO" id="GO:0044183">
    <property type="term" value="F:protein folding chaperone"/>
    <property type="evidence" value="ECO:0007669"/>
    <property type="project" value="TreeGrafter"/>
</dbReference>
<evidence type="ECO:0000256" key="12">
    <source>
        <dbReference type="HAMAP-Rule" id="MF_00303"/>
    </source>
</evidence>
<dbReference type="PANTHER" id="PTHR30560">
    <property type="entry name" value="TRIGGER FACTOR CHAPERONE AND PEPTIDYL-PROLYL CIS/TRANS ISOMERASE"/>
    <property type="match status" value="1"/>
</dbReference>
<comment type="domain">
    <text evidence="12">Consists of 3 domains; the N-terminus binds the ribosome, the middle domain has PPIase activity, while the C-terminus has intrinsic chaperone activity on its own.</text>
</comment>
<evidence type="ECO:0000256" key="14">
    <source>
        <dbReference type="RuleBase" id="RU003914"/>
    </source>
</evidence>
<evidence type="ECO:0000313" key="16">
    <source>
        <dbReference type="EMBL" id="SEJ85631.1"/>
    </source>
</evidence>
<comment type="function">
    <text evidence="10 12">Involved in protein export. Acts as a chaperone by maintaining the newly synthesized protein in an open conformation. Functions as a peptidyl-prolyl cis-trans isomerase.</text>
</comment>
<dbReference type="HAMAP" id="MF_00303">
    <property type="entry name" value="Trigger_factor_Tig"/>
    <property type="match status" value="1"/>
</dbReference>
<dbReference type="GO" id="GO:0015031">
    <property type="term" value="P:protein transport"/>
    <property type="evidence" value="ECO:0007669"/>
    <property type="project" value="UniProtKB-UniRule"/>
</dbReference>
<dbReference type="Gene3D" id="3.10.50.40">
    <property type="match status" value="1"/>
</dbReference>
<reference evidence="17" key="1">
    <citation type="submission" date="2016-10" db="EMBL/GenBank/DDBJ databases">
        <authorList>
            <person name="Varghese N."/>
            <person name="Submissions S."/>
        </authorList>
    </citation>
    <scope>NUCLEOTIDE SEQUENCE [LARGE SCALE GENOMIC DNA]</scope>
    <source>
        <strain evidence="17">DSM 2179</strain>
    </source>
</reference>
<keyword evidence="5 12" id="KW-0132">Cell division</keyword>
<dbReference type="PIRSF" id="PIRSF003095">
    <property type="entry name" value="Trigger_factor"/>
    <property type="match status" value="1"/>
</dbReference>
<dbReference type="FunFam" id="3.10.50.40:FF:000001">
    <property type="entry name" value="Trigger factor"/>
    <property type="match status" value="1"/>
</dbReference>
<dbReference type="Pfam" id="PF05698">
    <property type="entry name" value="Trigger_C"/>
    <property type="match status" value="1"/>
</dbReference>
<dbReference type="Gene3D" id="3.30.70.1050">
    <property type="entry name" value="Trigger factor ribosome-binding domain"/>
    <property type="match status" value="1"/>
</dbReference>
<evidence type="ECO:0000256" key="4">
    <source>
        <dbReference type="ARBA" id="ARBA00016902"/>
    </source>
</evidence>
<dbReference type="GO" id="GO:0051301">
    <property type="term" value="P:cell division"/>
    <property type="evidence" value="ECO:0007669"/>
    <property type="project" value="UniProtKB-KW"/>
</dbReference>
<evidence type="ECO:0000256" key="3">
    <source>
        <dbReference type="ARBA" id="ARBA00013194"/>
    </source>
</evidence>
<evidence type="ECO:0000259" key="15">
    <source>
        <dbReference type="PROSITE" id="PS50059"/>
    </source>
</evidence>
<organism evidence="16 17">
    <name type="scientific">Propionispira arboris</name>
    <dbReference type="NCBI Taxonomy" id="84035"/>
    <lineage>
        <taxon>Bacteria</taxon>
        <taxon>Bacillati</taxon>
        <taxon>Bacillota</taxon>
        <taxon>Negativicutes</taxon>
        <taxon>Selenomonadales</taxon>
        <taxon>Selenomonadaceae</taxon>
        <taxon>Propionispira</taxon>
    </lineage>
</organism>